<evidence type="ECO:0000313" key="2">
    <source>
        <dbReference type="Proteomes" id="UP001324380"/>
    </source>
</evidence>
<dbReference type="RefSeq" id="WP_321562300.1">
    <property type="nucleotide sequence ID" value="NZ_CP139558.1"/>
</dbReference>
<keyword evidence="2" id="KW-1185">Reference proteome</keyword>
<organism evidence="1 2">
    <name type="scientific">Mucilaginibacter sabulilitoris</name>
    <dbReference type="NCBI Taxonomy" id="1173583"/>
    <lineage>
        <taxon>Bacteria</taxon>
        <taxon>Pseudomonadati</taxon>
        <taxon>Bacteroidota</taxon>
        <taxon>Sphingobacteriia</taxon>
        <taxon>Sphingobacteriales</taxon>
        <taxon>Sphingobacteriaceae</taxon>
        <taxon>Mucilaginibacter</taxon>
    </lineage>
</organism>
<sequence>MNILAPYILTCLIQKTKRLIYLSSGMHLSGNARPDNLHHVSYSDTKPLTGLFLFDFLFDILTLVAG</sequence>
<gene>
    <name evidence="1" type="ORF">SNE25_27910</name>
</gene>
<protein>
    <submittedName>
        <fullName evidence="1">Uncharacterized protein</fullName>
    </submittedName>
</protein>
<dbReference type="Proteomes" id="UP001324380">
    <property type="component" value="Chromosome"/>
</dbReference>
<dbReference type="EMBL" id="CP139558">
    <property type="protein sequence ID" value="WPU93148.1"/>
    <property type="molecule type" value="Genomic_DNA"/>
</dbReference>
<reference evidence="1 2" key="1">
    <citation type="submission" date="2023-11" db="EMBL/GenBank/DDBJ databases">
        <title>Analysis of the Genomes of Mucilaginibacter gossypii cycad 4 and M. sabulilitoris SNA2: microbes with the potential for plant growth promotion.</title>
        <authorList>
            <person name="Hirsch A.M."/>
            <person name="Humm E."/>
            <person name="Rubbi M."/>
            <person name="Del Vecchio G."/>
            <person name="Ha S.M."/>
            <person name="Pellegrini M."/>
            <person name="Gunsalus R.P."/>
        </authorList>
    </citation>
    <scope>NUCLEOTIDE SEQUENCE [LARGE SCALE GENOMIC DNA]</scope>
    <source>
        <strain evidence="1 2">SNA2</strain>
    </source>
</reference>
<evidence type="ECO:0000313" key="1">
    <source>
        <dbReference type="EMBL" id="WPU93148.1"/>
    </source>
</evidence>
<accession>A0ABZ0TJC6</accession>
<proteinExistence type="predicted"/>
<name>A0ABZ0TJC6_9SPHI</name>